<evidence type="ECO:0000313" key="1">
    <source>
        <dbReference type="EMBL" id="GAA4856788.1"/>
    </source>
</evidence>
<sequence length="72" mass="7675">MSFPQVSGWVRVVIAGRRVTAGRRIRPLQPTSRRNPAMLRSRLAKAAAVAALALASVPVLAATANAANIIWE</sequence>
<comment type="caution">
    <text evidence="1">The sequence shown here is derived from an EMBL/GenBank/DDBJ whole genome shotgun (WGS) entry which is preliminary data.</text>
</comment>
<reference evidence="2" key="1">
    <citation type="journal article" date="2019" name="Int. J. Syst. Evol. Microbiol.">
        <title>The Global Catalogue of Microorganisms (GCM) 10K type strain sequencing project: providing services to taxonomists for standard genome sequencing and annotation.</title>
        <authorList>
            <consortium name="The Broad Institute Genomics Platform"/>
            <consortium name="The Broad Institute Genome Sequencing Center for Infectious Disease"/>
            <person name="Wu L."/>
            <person name="Ma J."/>
        </authorList>
    </citation>
    <scope>NUCLEOTIDE SEQUENCE [LARGE SCALE GENOMIC DNA]</scope>
    <source>
        <strain evidence="2">JCM 13006</strain>
    </source>
</reference>
<name>A0ABP9DTM2_9ACTN</name>
<evidence type="ECO:0000313" key="2">
    <source>
        <dbReference type="Proteomes" id="UP001501752"/>
    </source>
</evidence>
<keyword evidence="2" id="KW-1185">Reference proteome</keyword>
<proteinExistence type="predicted"/>
<dbReference type="Proteomes" id="UP001501752">
    <property type="component" value="Unassembled WGS sequence"/>
</dbReference>
<accession>A0ABP9DTM2</accession>
<organism evidence="1 2">
    <name type="scientific">Kitasatospora terrestris</name>
    <dbReference type="NCBI Taxonomy" id="258051"/>
    <lineage>
        <taxon>Bacteria</taxon>
        <taxon>Bacillati</taxon>
        <taxon>Actinomycetota</taxon>
        <taxon>Actinomycetes</taxon>
        <taxon>Kitasatosporales</taxon>
        <taxon>Streptomycetaceae</taxon>
        <taxon>Kitasatospora</taxon>
    </lineage>
</organism>
<protein>
    <submittedName>
        <fullName evidence="1">Uncharacterized protein</fullName>
    </submittedName>
</protein>
<gene>
    <name evidence="1" type="ORF">GCM10023235_37970</name>
</gene>
<dbReference type="EMBL" id="BAABIS010000001">
    <property type="protein sequence ID" value="GAA4856788.1"/>
    <property type="molecule type" value="Genomic_DNA"/>
</dbReference>